<organism evidence="1 2">
    <name type="scientific">Pluteus cervinus</name>
    <dbReference type="NCBI Taxonomy" id="181527"/>
    <lineage>
        <taxon>Eukaryota</taxon>
        <taxon>Fungi</taxon>
        <taxon>Dikarya</taxon>
        <taxon>Basidiomycota</taxon>
        <taxon>Agaricomycotina</taxon>
        <taxon>Agaricomycetes</taxon>
        <taxon>Agaricomycetidae</taxon>
        <taxon>Agaricales</taxon>
        <taxon>Pluteineae</taxon>
        <taxon>Pluteaceae</taxon>
        <taxon>Pluteus</taxon>
    </lineage>
</organism>
<dbReference type="Proteomes" id="UP000308600">
    <property type="component" value="Unassembled WGS sequence"/>
</dbReference>
<sequence length="398" mass="43545">MPIRRPRKPKSTGAALGALHDKYHNDGRILKYSGDARFWSTYPVTNKEYRPLPDPPSPTSPYHIHGGLIARLELLDALICFTYAIWCRDQSRGACIQETWKTTGPFLDWCKQKWTAEEGDDHEKAFIGLIWMMEGFIQARLEAYSCNGIATSLDELQHSAKSQALSAAEKAEQSGPTASGSRTQGTPPMLPSPASLGAPGSANSTPTNTGATSGARPATAANSRPPQTDSELPVPRHLLPPQYKDVAVPSHVLDAMSAVTVPVKISFLHHVRQQHTKTASKCLTESQNFLTLPIMARSFPLTFNRMVYSTLSAAEEHVPDMEDEAGELFWPGQCITGEGLGWVCLMGKAMINEFGKKYSYQGVKGAVKKPQIDSGLDAQHPHRQGHPLPRRPADANRG</sequence>
<dbReference type="EMBL" id="ML208271">
    <property type="protein sequence ID" value="TFK73965.1"/>
    <property type="molecule type" value="Genomic_DNA"/>
</dbReference>
<keyword evidence="2" id="KW-1185">Reference proteome</keyword>
<evidence type="ECO:0000313" key="2">
    <source>
        <dbReference type="Proteomes" id="UP000308600"/>
    </source>
</evidence>
<gene>
    <name evidence="1" type="ORF">BDN72DRAFT_760582</name>
</gene>
<proteinExistence type="predicted"/>
<reference evidence="1 2" key="1">
    <citation type="journal article" date="2019" name="Nat. Ecol. Evol.">
        <title>Megaphylogeny resolves global patterns of mushroom evolution.</title>
        <authorList>
            <person name="Varga T."/>
            <person name="Krizsan K."/>
            <person name="Foldi C."/>
            <person name="Dima B."/>
            <person name="Sanchez-Garcia M."/>
            <person name="Sanchez-Ramirez S."/>
            <person name="Szollosi G.J."/>
            <person name="Szarkandi J.G."/>
            <person name="Papp V."/>
            <person name="Albert L."/>
            <person name="Andreopoulos W."/>
            <person name="Angelini C."/>
            <person name="Antonin V."/>
            <person name="Barry K.W."/>
            <person name="Bougher N.L."/>
            <person name="Buchanan P."/>
            <person name="Buyck B."/>
            <person name="Bense V."/>
            <person name="Catcheside P."/>
            <person name="Chovatia M."/>
            <person name="Cooper J."/>
            <person name="Damon W."/>
            <person name="Desjardin D."/>
            <person name="Finy P."/>
            <person name="Geml J."/>
            <person name="Haridas S."/>
            <person name="Hughes K."/>
            <person name="Justo A."/>
            <person name="Karasinski D."/>
            <person name="Kautmanova I."/>
            <person name="Kiss B."/>
            <person name="Kocsube S."/>
            <person name="Kotiranta H."/>
            <person name="LaButti K.M."/>
            <person name="Lechner B.E."/>
            <person name="Liimatainen K."/>
            <person name="Lipzen A."/>
            <person name="Lukacs Z."/>
            <person name="Mihaltcheva S."/>
            <person name="Morgado L.N."/>
            <person name="Niskanen T."/>
            <person name="Noordeloos M.E."/>
            <person name="Ohm R.A."/>
            <person name="Ortiz-Santana B."/>
            <person name="Ovrebo C."/>
            <person name="Racz N."/>
            <person name="Riley R."/>
            <person name="Savchenko A."/>
            <person name="Shiryaev A."/>
            <person name="Soop K."/>
            <person name="Spirin V."/>
            <person name="Szebenyi C."/>
            <person name="Tomsovsky M."/>
            <person name="Tulloss R.E."/>
            <person name="Uehling J."/>
            <person name="Grigoriev I.V."/>
            <person name="Vagvolgyi C."/>
            <person name="Papp T."/>
            <person name="Martin F.M."/>
            <person name="Miettinen O."/>
            <person name="Hibbett D.S."/>
            <person name="Nagy L.G."/>
        </authorList>
    </citation>
    <scope>NUCLEOTIDE SEQUENCE [LARGE SCALE GENOMIC DNA]</scope>
    <source>
        <strain evidence="1 2">NL-1719</strain>
    </source>
</reference>
<name>A0ACD3B7Y3_9AGAR</name>
<accession>A0ACD3B7Y3</accession>
<evidence type="ECO:0000313" key="1">
    <source>
        <dbReference type="EMBL" id="TFK73965.1"/>
    </source>
</evidence>
<protein>
    <submittedName>
        <fullName evidence="1">Uncharacterized protein</fullName>
    </submittedName>
</protein>